<comment type="caution">
    <text evidence="1">The sequence shown here is derived from an EMBL/GenBank/DDBJ whole genome shotgun (WGS) entry which is preliminary data.</text>
</comment>
<dbReference type="SUPFAM" id="SSF143100">
    <property type="entry name" value="TTHA1013/TTHA0281-like"/>
    <property type="match status" value="1"/>
</dbReference>
<dbReference type="Gene3D" id="3.30.160.250">
    <property type="match status" value="1"/>
</dbReference>
<dbReference type="Proteomes" id="UP000176282">
    <property type="component" value="Unassembled WGS sequence"/>
</dbReference>
<evidence type="ECO:0000313" key="1">
    <source>
        <dbReference type="EMBL" id="OGH66006.1"/>
    </source>
</evidence>
<evidence type="ECO:0008006" key="3">
    <source>
        <dbReference type="Google" id="ProtNLM"/>
    </source>
</evidence>
<reference evidence="1 2" key="1">
    <citation type="journal article" date="2016" name="Nat. Commun.">
        <title>Thousands of microbial genomes shed light on interconnected biogeochemical processes in an aquifer system.</title>
        <authorList>
            <person name="Anantharaman K."/>
            <person name="Brown C.T."/>
            <person name="Hug L.A."/>
            <person name="Sharon I."/>
            <person name="Castelle C.J."/>
            <person name="Probst A.J."/>
            <person name="Thomas B.C."/>
            <person name="Singh A."/>
            <person name="Wilkins M.J."/>
            <person name="Karaoz U."/>
            <person name="Brodie E.L."/>
            <person name="Williams K.H."/>
            <person name="Hubbard S.S."/>
            <person name="Banfield J.F."/>
        </authorList>
    </citation>
    <scope>NUCLEOTIDE SEQUENCE [LARGE SCALE GENOMIC DNA]</scope>
</reference>
<name>A0A1F6M316_9BACT</name>
<protein>
    <recommendedName>
        <fullName evidence="3">DUF1902 domain-containing protein</fullName>
    </recommendedName>
</protein>
<gene>
    <name evidence="1" type="ORF">A3J66_01035</name>
</gene>
<proteinExistence type="predicted"/>
<accession>A0A1F6M316</accession>
<dbReference type="InterPro" id="IPR035069">
    <property type="entry name" value="TTHA1013/TTHA0281-like"/>
</dbReference>
<dbReference type="InterPro" id="IPR051404">
    <property type="entry name" value="TA_system_antitoxin"/>
</dbReference>
<evidence type="ECO:0000313" key="2">
    <source>
        <dbReference type="Proteomes" id="UP000176282"/>
    </source>
</evidence>
<dbReference type="PANTHER" id="PTHR34504">
    <property type="entry name" value="ANTITOXIN HICB"/>
    <property type="match status" value="1"/>
</dbReference>
<dbReference type="PANTHER" id="PTHR34504:SF2">
    <property type="entry name" value="UPF0150 PROTEIN SSL0259"/>
    <property type="match status" value="1"/>
</dbReference>
<sequence>MKNVIQFLIEKGQDGYYVASARDFAIITQGKTADELIKNIQEATELYFEEASQEETLVSKNPSLFLNFEIPIALYA</sequence>
<organism evidence="1 2">
    <name type="scientific">Candidatus Magasanikbacteria bacterium RIFCSPHIGHO2_02_FULL_47_14</name>
    <dbReference type="NCBI Taxonomy" id="1798680"/>
    <lineage>
        <taxon>Bacteria</taxon>
        <taxon>Candidatus Magasanikiibacteriota</taxon>
    </lineage>
</organism>
<dbReference type="EMBL" id="MFQB01000040">
    <property type="protein sequence ID" value="OGH66006.1"/>
    <property type="molecule type" value="Genomic_DNA"/>
</dbReference>
<dbReference type="AlphaFoldDB" id="A0A1F6M316"/>